<feature type="non-terminal residue" evidence="1">
    <location>
        <position position="1"/>
    </location>
</feature>
<protein>
    <submittedName>
        <fullName evidence="1">Uncharacterized protein</fullName>
    </submittedName>
</protein>
<evidence type="ECO:0000313" key="2">
    <source>
        <dbReference type="Proteomes" id="UP000008367"/>
    </source>
</evidence>
<gene>
    <name evidence="1" type="ORF">VCHENC02_5952B</name>
</gene>
<sequence>PVKRCSPITLPFLSNFLTPM</sequence>
<proteinExistence type="predicted"/>
<name>A0A454CP08_VIBHA</name>
<evidence type="ECO:0000313" key="1">
    <source>
        <dbReference type="EMBL" id="EKM28117.1"/>
    </source>
</evidence>
<dbReference type="Proteomes" id="UP000008367">
    <property type="component" value="Unassembled WGS sequence"/>
</dbReference>
<organism evidence="1 2">
    <name type="scientific">Vibrio harveyi</name>
    <name type="common">Beneckea harveyi</name>
    <dbReference type="NCBI Taxonomy" id="669"/>
    <lineage>
        <taxon>Bacteria</taxon>
        <taxon>Pseudomonadati</taxon>
        <taxon>Pseudomonadota</taxon>
        <taxon>Gammaproteobacteria</taxon>
        <taxon>Vibrionales</taxon>
        <taxon>Vibrionaceae</taxon>
        <taxon>Vibrio</taxon>
    </lineage>
</organism>
<comment type="caution">
    <text evidence="1">The sequence shown here is derived from an EMBL/GenBank/DDBJ whole genome shotgun (WGS) entry which is preliminary data.</text>
</comment>
<reference evidence="1 2" key="1">
    <citation type="submission" date="2012-10" db="EMBL/GenBank/DDBJ databases">
        <title>Genome sequence of Vibrio Cholerae HENC-02.</title>
        <authorList>
            <person name="Eppinger M."/>
            <person name="Hasan N.A."/>
            <person name="Sengamalay N."/>
            <person name="Hine E."/>
            <person name="Su Q."/>
            <person name="Daugherty S.C."/>
            <person name="Young S."/>
            <person name="Sadzewicz L."/>
            <person name="Tallon L."/>
            <person name="Cebula T.A."/>
            <person name="Ravel J."/>
            <person name="Colwell R.R."/>
        </authorList>
    </citation>
    <scope>NUCLEOTIDE SEQUENCE [LARGE SCALE GENOMIC DNA]</scope>
    <source>
        <strain evidence="1 2">HENC-02</strain>
    </source>
</reference>
<accession>A0A454CP08</accession>
<dbReference type="AlphaFoldDB" id="A0A454CP08"/>
<dbReference type="EMBL" id="AJSR01002675">
    <property type="protein sequence ID" value="EKM28117.1"/>
    <property type="molecule type" value="Genomic_DNA"/>
</dbReference>